<dbReference type="InterPro" id="IPR014917">
    <property type="entry name" value="DUF1800"/>
</dbReference>
<feature type="domain" description="Carbohydrate binding module xylan-binding" evidence="1">
    <location>
        <begin position="1135"/>
        <end position="1212"/>
    </location>
</feature>
<proteinExistence type="predicted"/>
<evidence type="ECO:0000313" key="3">
    <source>
        <dbReference type="Proteomes" id="UP000301751"/>
    </source>
</evidence>
<feature type="domain" description="Carbohydrate binding module xylan-binding" evidence="1">
    <location>
        <begin position="147"/>
        <end position="235"/>
    </location>
</feature>
<feature type="domain" description="Carbohydrate binding module xylan-binding" evidence="1">
    <location>
        <begin position="383"/>
        <end position="472"/>
    </location>
</feature>
<dbReference type="Pfam" id="PF08811">
    <property type="entry name" value="DUF1800"/>
    <property type="match status" value="1"/>
</dbReference>
<reference evidence="3" key="1">
    <citation type="submission" date="2019-03" db="EMBL/GenBank/DDBJ databases">
        <title>Aquabacterium pictum sp.nov., the first bacteriochlorophyll a-containing freshwater bacterium in the genus Aquabacterium of the class Betaproteobacteria.</title>
        <authorList>
            <person name="Hirose S."/>
            <person name="Tank M."/>
            <person name="Hara E."/>
            <person name="Tamaki H."/>
            <person name="Takaichi S."/>
            <person name="Haruta S."/>
            <person name="Hanada S."/>
        </authorList>
    </citation>
    <scope>NUCLEOTIDE SEQUENCE [LARGE SCALE GENOMIC DNA]</scope>
    <source>
        <strain evidence="3">W35</strain>
    </source>
</reference>
<dbReference type="InterPro" id="IPR031768">
    <property type="entry name" value="CBM60_xylan-bd"/>
</dbReference>
<comment type="caution">
    <text evidence="2">The sequence shown here is derived from an EMBL/GenBank/DDBJ whole genome shotgun (WGS) entry which is preliminary data.</text>
</comment>
<feature type="domain" description="Carbohydrate binding module xylan-binding" evidence="1">
    <location>
        <begin position="18"/>
        <end position="105"/>
    </location>
</feature>
<protein>
    <recommendedName>
        <fullName evidence="1">Carbohydrate binding module xylan-binding domain-containing protein</fullName>
    </recommendedName>
</protein>
<feature type="domain" description="Carbohydrate binding module xylan-binding" evidence="1">
    <location>
        <begin position="748"/>
        <end position="836"/>
    </location>
</feature>
<evidence type="ECO:0000259" key="1">
    <source>
        <dbReference type="Pfam" id="PF16841"/>
    </source>
</evidence>
<dbReference type="EMBL" id="BJCL01000013">
    <property type="protein sequence ID" value="GCL65102.1"/>
    <property type="molecule type" value="Genomic_DNA"/>
</dbReference>
<dbReference type="Pfam" id="PF16841">
    <property type="entry name" value="CBM60"/>
    <property type="match status" value="9"/>
</dbReference>
<dbReference type="Gene3D" id="2.60.60.40">
    <property type="match status" value="9"/>
</dbReference>
<feature type="domain" description="Carbohydrate binding module xylan-binding" evidence="1">
    <location>
        <begin position="1264"/>
        <end position="1352"/>
    </location>
</feature>
<dbReference type="Proteomes" id="UP000301751">
    <property type="component" value="Unassembled WGS sequence"/>
</dbReference>
<sequence length="1929" mass="203231">MKQALAVADSNEAPGTILTVRAHGRLAGGVGPIMEVLVDGVRIGTTEVRDTQPTDFRFASPALRPGAKVDVVFTNNALVGTEDRDLIVTQVTSASTYSLPTDPGVVYDVGKDAEAFDGINASAGRINMSSSGALRFTWPEPNLTAQITVRASASLADNTGALMSLRVNGVTIGPVEVRSTTPADHTFTVPAFSQGSRIDVVYSNDATINGLDRNLNVHYLRAGTTVLLPSAAGVLYDLGEGTAAFDGANTSPGQATLHSNGALRAAWAAANMTDTLTVRASGVAAGDVWPLMQVVADGILLGSTEVRSTEPADFRFAALPLRPGAQIQVLLANPGSASGVSRSLNVSYAISGTTVLRPGDAGVTANASGAAGAWPAPNLTDMLTVRAKGTVAANVGAIMQVLVDGIMVGTTEVRNTDFADFSFPALPMQPGRKVDVVFTNNEFVGGVDRDLFVAYLTTANTAVRPTDPGVTYDVGKGSKAFDGLDLSHHRGAMFHSGALRFTWPQANITSTLTVRASGTAAGNVAPIMQLWVDGILVSSTQVTATYLTDHAMLSPVLKPGSKVELLLANPGTVNGVQRALVTTYAMAGNTVLQQADSSSTTGGVELRGTWPSANLTSTLTVRAHGRLAGGVGPIMEVLVDGVRIGTTEVRDTQPTDFQFASPALRPGAKVDVVFTNNALVGTEDRDLIVTQVTSASTYSLPTDPGVVYDVGKDAEAFDGINASAGRINMPSSGALRFTWPEPNLTAQITVRASASLADNTGALMSLRVNGVTIGPVEVRSTTPADHTFTVPAFSQGSRIDVVYSNDATINGLDRNLNVHYLRAGTTVLLPSAAGVLYDLGEGTAAFDGANTSPGQATLHSNGALRAAWPAANMTDTLTVRASASLAAGIGAVMQVRVDGVVLGTTEVKSTTPADYSFATLPITADSQVDLVYTNDAVINGEDRNLNVSYLISSTTVLRPTAPGITYDLGSGIAAFDGINTVAGRSAMTANGALRAAWPTPNLTDSLTVRAHGRLAGNVGPSMELHVDGVIVARAEVRATEPTDHTFAVPTLLPGTRIDVVLTNHAVVAGVDRNLVVDYLIAGKTFMLPTAPGNSYDIGTGAAAFDGQDVRPGQRTLNSNAALRMQWAQPNITDHLIVRAHGQLAGSAGPVMQVWVDGVAVSSVEVRSTTPADYIMPVPPLKAGSRIDVAYTNDAVVNGADRNLNVAYLLAGSTYMLTTSPLVQYDLGLGAAAFDGLNVLAGQPGMALNGALRLIWPAANIQDSLLVRASSTLAAGVGALMQVRVDGVIVGTVEVRSSTPADHMFTVPRLTAGSRIDVAFLNNAVINGEDRNLFVQYLKVGNNTLMPTAPSVTRDYGVGEAAFDSNDTTAGDSTLYSSGALRFTVPALPATDATLTAQYAAARFLQQATFGPTAAEVQRLSTLPLSTWLAEQMAMPAQPDFVRYVQGKFDLGDDYRPKGKNYSIAWPAQRFWATAANGPDQLRKRVAFALHQILMVSQADSNLHEHSRAYASYLDILNQHAFGNYRNLLEAVSLSPAMGIYLSHMRNRREDPISGRLPDENFARELMQLFTIGLHELNSDGSPRLDSSGQPIETYDNQDVMALAKVFTGFSWAFPDAQLTDPAFRWGRPDYLTAADQRVDVLPMKAYPGQHSAAEKRLFSGKPHAMVIPANSTAQDSVRLALDALFMHPNVGPFIGRQLIQRLVTSHPSAGYVARVAAAFNNNGAGVRGDMAAVVRAVLLDAEARNPPADAIGKLREPVLRVTQWMRGMDAKSQSGQYLMAMELANQGQRALYAPSVFGYFRPGFVPPNSAFSGNSITVPELQIVNESTTAHWVNLALAMASGGLGQSDTGRDVSSNLEPLVALATAGNIDALIERLNLLMMAGRMSPGLRQDLLDAIADIRGTTASSHLNRARVALFLTMASPEYLVQR</sequence>
<feature type="domain" description="Carbohydrate binding module xylan-binding" evidence="1">
    <location>
        <begin position="1006"/>
        <end position="1085"/>
    </location>
</feature>
<dbReference type="PANTHER" id="PTHR43737">
    <property type="entry name" value="BLL7424 PROTEIN"/>
    <property type="match status" value="1"/>
</dbReference>
<dbReference type="PANTHER" id="PTHR43737:SF1">
    <property type="entry name" value="DUF1501 DOMAIN-CONTAINING PROTEIN"/>
    <property type="match status" value="1"/>
</dbReference>
<organism evidence="2 3">
    <name type="scientific">Pseudaquabacterium pictum</name>
    <dbReference type="NCBI Taxonomy" id="2315236"/>
    <lineage>
        <taxon>Bacteria</taxon>
        <taxon>Pseudomonadati</taxon>
        <taxon>Pseudomonadota</taxon>
        <taxon>Betaproteobacteria</taxon>
        <taxon>Burkholderiales</taxon>
        <taxon>Sphaerotilaceae</taxon>
        <taxon>Pseudaquabacterium</taxon>
    </lineage>
</organism>
<name>A0A480AXX9_9BURK</name>
<accession>A0A480AXX9</accession>
<keyword evidence="3" id="KW-1185">Reference proteome</keyword>
<evidence type="ECO:0000313" key="2">
    <source>
        <dbReference type="EMBL" id="GCL65102.1"/>
    </source>
</evidence>
<feature type="domain" description="Carbohydrate binding module xylan-binding" evidence="1">
    <location>
        <begin position="618"/>
        <end position="706"/>
    </location>
</feature>
<gene>
    <name evidence="2" type="ORF">AQPW35_41830</name>
</gene>
<feature type="domain" description="Carbohydrate binding module xylan-binding" evidence="1">
    <location>
        <begin position="876"/>
        <end position="963"/>
    </location>
</feature>